<dbReference type="Proteomes" id="UP000195221">
    <property type="component" value="Unassembled WGS sequence"/>
</dbReference>
<dbReference type="AlphaFoldDB" id="A0A242M453"/>
<comment type="caution">
    <text evidence="1">The sequence shown here is derived from an EMBL/GenBank/DDBJ whole genome shotgun (WGS) entry which is preliminary data.</text>
</comment>
<name>A0A242M453_CABSO</name>
<protein>
    <submittedName>
        <fullName evidence="1">Uncharacterized protein</fullName>
    </submittedName>
</protein>
<dbReference type="EMBL" id="NBTZ01000179">
    <property type="protein sequence ID" value="OTP65579.1"/>
    <property type="molecule type" value="Genomic_DNA"/>
</dbReference>
<reference evidence="1 2" key="1">
    <citation type="submission" date="2017-03" db="EMBL/GenBank/DDBJ databases">
        <title>Genome analysis of strain PAMC 26577.</title>
        <authorList>
            <person name="Oh H.-M."/>
            <person name="Yang J.-A."/>
        </authorList>
    </citation>
    <scope>NUCLEOTIDE SEQUENCE [LARGE SCALE GENOMIC DNA]</scope>
    <source>
        <strain evidence="1 2">PAMC 26577</strain>
    </source>
</reference>
<evidence type="ECO:0000313" key="1">
    <source>
        <dbReference type="EMBL" id="OTP65579.1"/>
    </source>
</evidence>
<gene>
    <name evidence="1" type="ORF">PAMC26577_39285</name>
</gene>
<accession>A0A242M453</accession>
<organism evidence="1 2">
    <name type="scientific">Caballeronia sordidicola</name>
    <name type="common">Burkholderia sordidicola</name>
    <dbReference type="NCBI Taxonomy" id="196367"/>
    <lineage>
        <taxon>Bacteria</taxon>
        <taxon>Pseudomonadati</taxon>
        <taxon>Pseudomonadota</taxon>
        <taxon>Betaproteobacteria</taxon>
        <taxon>Burkholderiales</taxon>
        <taxon>Burkholderiaceae</taxon>
        <taxon>Caballeronia</taxon>
    </lineage>
</organism>
<sequence length="37" mass="4142">MAKTGRDFTAECPTEVIEKVIRQSASDVLCDEGYHQI</sequence>
<proteinExistence type="predicted"/>
<evidence type="ECO:0000313" key="2">
    <source>
        <dbReference type="Proteomes" id="UP000195221"/>
    </source>
</evidence>